<evidence type="ECO:0000313" key="3">
    <source>
        <dbReference type="Proteomes" id="UP001176940"/>
    </source>
</evidence>
<feature type="region of interest" description="Disordered" evidence="1">
    <location>
        <begin position="323"/>
        <end position="348"/>
    </location>
</feature>
<dbReference type="EMBL" id="CAUEEQ010016304">
    <property type="protein sequence ID" value="CAJ0940127.1"/>
    <property type="molecule type" value="Genomic_DNA"/>
</dbReference>
<dbReference type="CDD" id="cd00229">
    <property type="entry name" value="SGNH_hydrolase"/>
    <property type="match status" value="1"/>
</dbReference>
<gene>
    <name evidence="2" type="ORF">RIMI_LOCUS8280644</name>
</gene>
<keyword evidence="3" id="KW-1185">Reference proteome</keyword>
<protein>
    <recommendedName>
        <fullName evidence="4">SGNH hydrolase-type esterase domain-containing protein</fullName>
    </recommendedName>
</protein>
<reference evidence="2" key="1">
    <citation type="submission" date="2023-07" db="EMBL/GenBank/DDBJ databases">
        <authorList>
            <person name="Stuckert A."/>
        </authorList>
    </citation>
    <scope>NUCLEOTIDE SEQUENCE</scope>
</reference>
<comment type="caution">
    <text evidence="2">The sequence shown here is derived from an EMBL/GenBank/DDBJ whole genome shotgun (WGS) entry which is preliminary data.</text>
</comment>
<accession>A0ABN9LH10</accession>
<sequence length="421" mass="46999">MRGDDQVGALLLWLRRGADDGWSASKVERIRSALAFGFQLRGLRDLTKLFLVRQAVKGFTRRASKGDLRRPISFGLLERIGVKLSEICTSDFEVALFRLAFSLAFFLRAAGSNPLLIWIVGHSYVYWGARRADVRRDGRQLGFSKEVAVVRWLGFRGLGWNEVLKEVHNNARLDRIPDILVLHVGGNDLGIRPCLELIRDIKHDLLRLWASFGDVLVVWSDIVPRRCWRHARSADKVNKARIKVNRAVAKFVVKNGGLFVRHLELEQGGVDFLLGDGVHLNAVGTDLWSLDLQNGIERAIAVKCGGVSGGVVRGAVAVRDIQQTPETAGRRPKSGTVSRTVGTRDETEDRFTGLRSSVQISGTWQLDGRPISPADSDYGAGVKYCGIRTKNRHAVENTMLRFHTLFCSEESKLFCSTPFKK</sequence>
<name>A0ABN9LH10_9NEOB</name>
<dbReference type="SUPFAM" id="SSF52266">
    <property type="entry name" value="SGNH hydrolase"/>
    <property type="match status" value="1"/>
</dbReference>
<evidence type="ECO:0000256" key="1">
    <source>
        <dbReference type="SAM" id="MobiDB-lite"/>
    </source>
</evidence>
<dbReference type="InterPro" id="IPR036514">
    <property type="entry name" value="SGNH_hydro_sf"/>
</dbReference>
<evidence type="ECO:0008006" key="4">
    <source>
        <dbReference type="Google" id="ProtNLM"/>
    </source>
</evidence>
<dbReference type="Proteomes" id="UP001176940">
    <property type="component" value="Unassembled WGS sequence"/>
</dbReference>
<dbReference type="Gene3D" id="3.40.50.1110">
    <property type="entry name" value="SGNH hydrolase"/>
    <property type="match status" value="1"/>
</dbReference>
<evidence type="ECO:0000313" key="2">
    <source>
        <dbReference type="EMBL" id="CAJ0940127.1"/>
    </source>
</evidence>
<proteinExistence type="predicted"/>
<organism evidence="2 3">
    <name type="scientific">Ranitomeya imitator</name>
    <name type="common">mimic poison frog</name>
    <dbReference type="NCBI Taxonomy" id="111125"/>
    <lineage>
        <taxon>Eukaryota</taxon>
        <taxon>Metazoa</taxon>
        <taxon>Chordata</taxon>
        <taxon>Craniata</taxon>
        <taxon>Vertebrata</taxon>
        <taxon>Euteleostomi</taxon>
        <taxon>Amphibia</taxon>
        <taxon>Batrachia</taxon>
        <taxon>Anura</taxon>
        <taxon>Neobatrachia</taxon>
        <taxon>Hyloidea</taxon>
        <taxon>Dendrobatidae</taxon>
        <taxon>Dendrobatinae</taxon>
        <taxon>Ranitomeya</taxon>
    </lineage>
</organism>